<gene>
    <name evidence="2" type="ORF">M514_15448</name>
</gene>
<evidence type="ECO:0000313" key="2">
    <source>
        <dbReference type="EMBL" id="KFD72175.1"/>
    </source>
</evidence>
<dbReference type="Proteomes" id="UP000030758">
    <property type="component" value="Unassembled WGS sequence"/>
</dbReference>
<keyword evidence="1" id="KW-1133">Transmembrane helix</keyword>
<dbReference type="EMBL" id="KL367478">
    <property type="protein sequence ID" value="KFD72175.1"/>
    <property type="molecule type" value="Genomic_DNA"/>
</dbReference>
<proteinExistence type="predicted"/>
<accession>A0A085NRS9</accession>
<organism evidence="2">
    <name type="scientific">Trichuris suis</name>
    <name type="common">pig whipworm</name>
    <dbReference type="NCBI Taxonomy" id="68888"/>
    <lineage>
        <taxon>Eukaryota</taxon>
        <taxon>Metazoa</taxon>
        <taxon>Ecdysozoa</taxon>
        <taxon>Nematoda</taxon>
        <taxon>Enoplea</taxon>
        <taxon>Dorylaimia</taxon>
        <taxon>Trichinellida</taxon>
        <taxon>Trichuridae</taxon>
        <taxon>Trichuris</taxon>
    </lineage>
</organism>
<feature type="transmembrane region" description="Helical" evidence="1">
    <location>
        <begin position="6"/>
        <end position="31"/>
    </location>
</feature>
<name>A0A085NRS9_9BILA</name>
<dbReference type="AlphaFoldDB" id="A0A085NRS9"/>
<sequence length="92" mass="10441">MANDASELWIILPLVICSVFIAIIAVLPVLIRRYCYHCFPEGYCDSCCRWMDTCVDSANYCVCSPCKCVTYEEDARTGIPVSTSRTWQRTTV</sequence>
<keyword evidence="1" id="KW-0472">Membrane</keyword>
<evidence type="ECO:0000256" key="1">
    <source>
        <dbReference type="SAM" id="Phobius"/>
    </source>
</evidence>
<reference evidence="2" key="1">
    <citation type="journal article" date="2014" name="Nat. Genet.">
        <title>Genome and transcriptome of the porcine whipworm Trichuris suis.</title>
        <authorList>
            <person name="Jex A.R."/>
            <person name="Nejsum P."/>
            <person name="Schwarz E.M."/>
            <person name="Hu L."/>
            <person name="Young N.D."/>
            <person name="Hall R.S."/>
            <person name="Korhonen P.K."/>
            <person name="Liao S."/>
            <person name="Thamsborg S."/>
            <person name="Xia J."/>
            <person name="Xu P."/>
            <person name="Wang S."/>
            <person name="Scheerlinck J.P."/>
            <person name="Hofmann A."/>
            <person name="Sternberg P.W."/>
            <person name="Wang J."/>
            <person name="Gasser R.B."/>
        </authorList>
    </citation>
    <scope>NUCLEOTIDE SEQUENCE [LARGE SCALE GENOMIC DNA]</scope>
    <source>
        <strain evidence="2">DCEP-RM93F</strain>
    </source>
</reference>
<keyword evidence="1" id="KW-0812">Transmembrane</keyword>
<protein>
    <submittedName>
        <fullName evidence="2">Uncharacterized protein</fullName>
    </submittedName>
</protein>